<dbReference type="PANTHER" id="PTHR45700">
    <property type="entry name" value="UBIQUITIN-PROTEIN LIGASE E3C"/>
    <property type="match status" value="1"/>
</dbReference>
<evidence type="ECO:0000259" key="8">
    <source>
        <dbReference type="PROSITE" id="PS50237"/>
    </source>
</evidence>
<dbReference type="Gene3D" id="3.30.2410.10">
    <property type="entry name" value="Hect, E3 ligase catalytic domain"/>
    <property type="match status" value="1"/>
</dbReference>
<dbReference type="InParanoid" id="D8SQ74"/>
<comment type="subcellular location">
    <subcellularLocation>
        <location evidence="2">Cytoplasm</location>
    </subcellularLocation>
</comment>
<evidence type="ECO:0000256" key="1">
    <source>
        <dbReference type="ARBA" id="ARBA00000885"/>
    </source>
</evidence>
<protein>
    <recommendedName>
        <fullName evidence="3">HECT-type E3 ubiquitin transferase</fullName>
        <ecNumber evidence="3">2.3.2.26</ecNumber>
    </recommendedName>
</protein>
<dbReference type="PANTHER" id="PTHR45700:SF8">
    <property type="entry name" value="HECT-TYPE E3 UBIQUITIN TRANSFERASE"/>
    <property type="match status" value="1"/>
</dbReference>
<dbReference type="Proteomes" id="UP000001514">
    <property type="component" value="Unassembled WGS sequence"/>
</dbReference>
<dbReference type="EC" id="2.3.2.26" evidence="3"/>
<evidence type="ECO:0000256" key="2">
    <source>
        <dbReference type="ARBA" id="ARBA00004496"/>
    </source>
</evidence>
<evidence type="ECO:0000256" key="6">
    <source>
        <dbReference type="ARBA" id="ARBA00022786"/>
    </source>
</evidence>
<dbReference type="CDD" id="cd00078">
    <property type="entry name" value="HECTc"/>
    <property type="match status" value="1"/>
</dbReference>
<dbReference type="FunFam" id="3.30.2160.10:FF:000004">
    <property type="entry name" value="probable E3 ubiquitin-protein ligase HERC4 isoform X1"/>
    <property type="match status" value="1"/>
</dbReference>
<dbReference type="GO" id="GO:0006511">
    <property type="term" value="P:ubiquitin-dependent protein catabolic process"/>
    <property type="evidence" value="ECO:0000318"/>
    <property type="project" value="GO_Central"/>
</dbReference>
<dbReference type="GO" id="GO:0005737">
    <property type="term" value="C:cytoplasm"/>
    <property type="evidence" value="ECO:0000318"/>
    <property type="project" value="GO_Central"/>
</dbReference>
<evidence type="ECO:0000256" key="4">
    <source>
        <dbReference type="ARBA" id="ARBA00022490"/>
    </source>
</evidence>
<dbReference type="OMA" id="PPFCVHR"/>
<accession>D8SQ74</accession>
<dbReference type="KEGG" id="smo:SELMODRAFT_181768"/>
<keyword evidence="5" id="KW-0808">Transferase</keyword>
<dbReference type="STRING" id="88036.D8SQ74"/>
<dbReference type="PROSITE" id="PS50237">
    <property type="entry name" value="HECT"/>
    <property type="match status" value="1"/>
</dbReference>
<keyword evidence="4" id="KW-0963">Cytoplasm</keyword>
<dbReference type="HOGENOM" id="CLU_002173_9_2_1"/>
<dbReference type="Gene3D" id="3.90.1750.10">
    <property type="entry name" value="Hect, E3 ligase catalytic domains"/>
    <property type="match status" value="1"/>
</dbReference>
<dbReference type="eggNOG" id="KOG0941">
    <property type="taxonomic scope" value="Eukaryota"/>
</dbReference>
<feature type="active site" description="Glycyl thioester intermediate" evidence="7">
    <location>
        <position position="323"/>
    </location>
</feature>
<dbReference type="GO" id="GO:0000209">
    <property type="term" value="P:protein polyubiquitination"/>
    <property type="evidence" value="ECO:0007669"/>
    <property type="project" value="InterPro"/>
</dbReference>
<evidence type="ECO:0000256" key="5">
    <source>
        <dbReference type="ARBA" id="ARBA00022679"/>
    </source>
</evidence>
<gene>
    <name evidence="9" type="ORF">SELMODRAFT_181768</name>
</gene>
<feature type="domain" description="HECT" evidence="8">
    <location>
        <begin position="31"/>
        <end position="355"/>
    </location>
</feature>
<evidence type="ECO:0000313" key="10">
    <source>
        <dbReference type="Proteomes" id="UP000001514"/>
    </source>
</evidence>
<evidence type="ECO:0000256" key="7">
    <source>
        <dbReference type="PROSITE-ProRule" id="PRU00104"/>
    </source>
</evidence>
<evidence type="ECO:0000256" key="3">
    <source>
        <dbReference type="ARBA" id="ARBA00012485"/>
    </source>
</evidence>
<dbReference type="OrthoDB" id="8068875at2759"/>
<keyword evidence="6 7" id="KW-0833">Ubl conjugation pathway</keyword>
<dbReference type="SMART" id="SM00119">
    <property type="entry name" value="HECTc"/>
    <property type="match status" value="1"/>
</dbReference>
<proteinExistence type="predicted"/>
<dbReference type="Gramene" id="EFJ13406">
    <property type="protein sequence ID" value="EFJ13406"/>
    <property type="gene ID" value="SELMODRAFT_181768"/>
</dbReference>
<dbReference type="InterPro" id="IPR044611">
    <property type="entry name" value="E3A/B/C-like"/>
</dbReference>
<name>D8SQ74_SELML</name>
<organism evidence="10">
    <name type="scientific">Selaginella moellendorffii</name>
    <name type="common">Spikemoss</name>
    <dbReference type="NCBI Taxonomy" id="88036"/>
    <lineage>
        <taxon>Eukaryota</taxon>
        <taxon>Viridiplantae</taxon>
        <taxon>Streptophyta</taxon>
        <taxon>Embryophyta</taxon>
        <taxon>Tracheophyta</taxon>
        <taxon>Lycopodiopsida</taxon>
        <taxon>Selaginellales</taxon>
        <taxon>Selaginellaceae</taxon>
        <taxon>Selaginella</taxon>
    </lineage>
</organism>
<dbReference type="EMBL" id="GL377633">
    <property type="protein sequence ID" value="EFJ13406.1"/>
    <property type="molecule type" value="Genomic_DNA"/>
</dbReference>
<dbReference type="GO" id="GO:0061630">
    <property type="term" value="F:ubiquitin protein ligase activity"/>
    <property type="evidence" value="ECO:0000318"/>
    <property type="project" value="GO_Central"/>
</dbReference>
<dbReference type="InterPro" id="IPR035983">
    <property type="entry name" value="Hect_E3_ubiquitin_ligase"/>
</dbReference>
<comment type="catalytic activity">
    <reaction evidence="1">
        <text>S-ubiquitinyl-[E2 ubiquitin-conjugating enzyme]-L-cysteine + [acceptor protein]-L-lysine = [E2 ubiquitin-conjugating enzyme]-L-cysteine + N(6)-ubiquitinyl-[acceptor protein]-L-lysine.</text>
        <dbReference type="EC" id="2.3.2.26"/>
    </reaction>
</comment>
<dbReference type="AlphaFoldDB" id="D8SQ74"/>
<sequence length="355" mass="40686">MDVVSTFFLLKNLQVRRTSLVQDSLHQLSLHHYELKKPLMVIFEGESGVDQGGVTKEFFQLLVRDLFNVGYGMFTYSEESRYFWFNSNSIETDLEFQLVGIILGLAIYNGVILDVHFPLVVYKKLLGIDPRLQDLRDLQPQVYRSLNSLLAMEEIESMDLYFEVSYDCFGETKTHELIPNGSSVQVTGENKQRYVDLYVNYLLETSIATQFSAFKRGFLQVCGGPALRLFQYEELELLICGLRHYDFDALERGTTYKGGYTKDSNVIQWFWNLVKEMSVEEKKQLLFFTTGNDRAPVGGLGSLKLIIQRNGDDTERLPTAHTCFNILLLPEYSSQEKLADRLKLAISNSTGFGLQ</sequence>
<reference evidence="9 10" key="1">
    <citation type="journal article" date="2011" name="Science">
        <title>The Selaginella genome identifies genetic changes associated with the evolution of vascular plants.</title>
        <authorList>
            <person name="Banks J.A."/>
            <person name="Nishiyama T."/>
            <person name="Hasebe M."/>
            <person name="Bowman J.L."/>
            <person name="Gribskov M."/>
            <person name="dePamphilis C."/>
            <person name="Albert V.A."/>
            <person name="Aono N."/>
            <person name="Aoyama T."/>
            <person name="Ambrose B.A."/>
            <person name="Ashton N.W."/>
            <person name="Axtell M.J."/>
            <person name="Barker E."/>
            <person name="Barker M.S."/>
            <person name="Bennetzen J.L."/>
            <person name="Bonawitz N.D."/>
            <person name="Chapple C."/>
            <person name="Cheng C."/>
            <person name="Correa L.G."/>
            <person name="Dacre M."/>
            <person name="DeBarry J."/>
            <person name="Dreyer I."/>
            <person name="Elias M."/>
            <person name="Engstrom E.M."/>
            <person name="Estelle M."/>
            <person name="Feng L."/>
            <person name="Finet C."/>
            <person name="Floyd S.K."/>
            <person name="Frommer W.B."/>
            <person name="Fujita T."/>
            <person name="Gramzow L."/>
            <person name="Gutensohn M."/>
            <person name="Harholt J."/>
            <person name="Hattori M."/>
            <person name="Heyl A."/>
            <person name="Hirai T."/>
            <person name="Hiwatashi Y."/>
            <person name="Ishikawa M."/>
            <person name="Iwata M."/>
            <person name="Karol K.G."/>
            <person name="Koehler B."/>
            <person name="Kolukisaoglu U."/>
            <person name="Kubo M."/>
            <person name="Kurata T."/>
            <person name="Lalonde S."/>
            <person name="Li K."/>
            <person name="Li Y."/>
            <person name="Litt A."/>
            <person name="Lyons E."/>
            <person name="Manning G."/>
            <person name="Maruyama T."/>
            <person name="Michael T.P."/>
            <person name="Mikami K."/>
            <person name="Miyazaki S."/>
            <person name="Morinaga S."/>
            <person name="Murata T."/>
            <person name="Mueller-Roeber B."/>
            <person name="Nelson D.R."/>
            <person name="Obara M."/>
            <person name="Oguri Y."/>
            <person name="Olmstead R.G."/>
            <person name="Onodera N."/>
            <person name="Petersen B.L."/>
            <person name="Pils B."/>
            <person name="Prigge M."/>
            <person name="Rensing S.A."/>
            <person name="Riano-Pachon D.M."/>
            <person name="Roberts A.W."/>
            <person name="Sato Y."/>
            <person name="Scheller H.V."/>
            <person name="Schulz B."/>
            <person name="Schulz C."/>
            <person name="Shakirov E.V."/>
            <person name="Shibagaki N."/>
            <person name="Shinohara N."/>
            <person name="Shippen D.E."/>
            <person name="Soerensen I."/>
            <person name="Sotooka R."/>
            <person name="Sugimoto N."/>
            <person name="Sugita M."/>
            <person name="Sumikawa N."/>
            <person name="Tanurdzic M."/>
            <person name="Theissen G."/>
            <person name="Ulvskov P."/>
            <person name="Wakazuki S."/>
            <person name="Weng J.K."/>
            <person name="Willats W.W."/>
            <person name="Wipf D."/>
            <person name="Wolf P.G."/>
            <person name="Yang L."/>
            <person name="Zimmer A.D."/>
            <person name="Zhu Q."/>
            <person name="Mitros T."/>
            <person name="Hellsten U."/>
            <person name="Loque D."/>
            <person name="Otillar R."/>
            <person name="Salamov A."/>
            <person name="Schmutz J."/>
            <person name="Shapiro H."/>
            <person name="Lindquist E."/>
            <person name="Lucas S."/>
            <person name="Rokhsar D."/>
            <person name="Grigoriev I.V."/>
        </authorList>
    </citation>
    <scope>NUCLEOTIDE SEQUENCE [LARGE SCALE GENOMIC DNA]</scope>
</reference>
<dbReference type="InterPro" id="IPR000569">
    <property type="entry name" value="HECT_dom"/>
</dbReference>
<dbReference type="Pfam" id="PF00632">
    <property type="entry name" value="HECT"/>
    <property type="match status" value="1"/>
</dbReference>
<dbReference type="FunFam" id="3.30.2410.10:FF:000003">
    <property type="entry name" value="probable E3 ubiquitin-protein ligase HERC4 isoform X1"/>
    <property type="match status" value="1"/>
</dbReference>
<dbReference type="Gene3D" id="3.30.2160.10">
    <property type="entry name" value="Hect, E3 ligase catalytic domain"/>
    <property type="match status" value="1"/>
</dbReference>
<evidence type="ECO:0000313" key="9">
    <source>
        <dbReference type="EMBL" id="EFJ13406.1"/>
    </source>
</evidence>
<dbReference type="SUPFAM" id="SSF56204">
    <property type="entry name" value="Hect, E3 ligase catalytic domain"/>
    <property type="match status" value="1"/>
</dbReference>
<keyword evidence="10" id="KW-1185">Reference proteome</keyword>